<keyword evidence="3" id="KW-1185">Reference proteome</keyword>
<protein>
    <submittedName>
        <fullName evidence="2">Uncharacterized protein</fullName>
    </submittedName>
</protein>
<reference evidence="1 4" key="2">
    <citation type="submission" date="2016-01" db="EMBL/GenBank/DDBJ databases">
        <authorList>
            <person name="Oliw E.H."/>
        </authorList>
    </citation>
    <scope>NUCLEOTIDE SEQUENCE [LARGE SCALE GENOMIC DNA]</scope>
    <source>
        <strain evidence="1 4">MDcuke</strain>
    </source>
</reference>
<dbReference type="EMBL" id="CP013970">
    <property type="protein sequence ID" value="AXF75833.1"/>
    <property type="molecule type" value="Genomic_DNA"/>
</dbReference>
<evidence type="ECO:0000313" key="1">
    <source>
        <dbReference type="EMBL" id="AXF75833.1"/>
    </source>
</evidence>
<dbReference type="EMBL" id="JXNU01000003">
    <property type="protein sequence ID" value="KKF34702.1"/>
    <property type="molecule type" value="Genomic_DNA"/>
</dbReference>
<sequence length="68" mass="7897">MASNRKTYNITADRQIRLERLAVDVSHKVGKTFKWTGLFTYIIDKYHKDAAAELLSEEKVKNKQNGKK</sequence>
<name>A0A0M2KBP4_9GAMM</name>
<dbReference type="Proteomes" id="UP000264980">
    <property type="component" value="Chromosome"/>
</dbReference>
<evidence type="ECO:0000313" key="2">
    <source>
        <dbReference type="EMBL" id="KKF34702.1"/>
    </source>
</evidence>
<dbReference type="RefSeq" id="WP_040465252.1">
    <property type="nucleotide sequence ID" value="NZ_CP013970.1"/>
</dbReference>
<dbReference type="PATRIC" id="fig|65700.7.peg.873"/>
<dbReference type="Proteomes" id="UP000033924">
    <property type="component" value="Unassembled WGS sequence"/>
</dbReference>
<dbReference type="AlphaFoldDB" id="A0A0M2KBP4"/>
<reference evidence="2 3" key="1">
    <citation type="submission" date="2015-01" db="EMBL/GenBank/DDBJ databases">
        <title>Erwinia tracheiphila.</title>
        <authorList>
            <person name="Shapiro L.R."/>
        </authorList>
    </citation>
    <scope>NUCLEOTIDE SEQUENCE [LARGE SCALE GENOMIC DNA]</scope>
    <source>
        <strain evidence="2 3">BuffGH</strain>
    </source>
</reference>
<evidence type="ECO:0000313" key="4">
    <source>
        <dbReference type="Proteomes" id="UP000264980"/>
    </source>
</evidence>
<gene>
    <name evidence="1" type="ORF">AV903_06675</name>
    <name evidence="2" type="ORF">SY86_03460</name>
</gene>
<evidence type="ECO:0000313" key="3">
    <source>
        <dbReference type="Proteomes" id="UP000033924"/>
    </source>
</evidence>
<accession>A0A0M2KBP4</accession>
<proteinExistence type="predicted"/>
<organism evidence="2 3">
    <name type="scientific">Erwinia tracheiphila</name>
    <dbReference type="NCBI Taxonomy" id="65700"/>
    <lineage>
        <taxon>Bacteria</taxon>
        <taxon>Pseudomonadati</taxon>
        <taxon>Pseudomonadota</taxon>
        <taxon>Gammaproteobacteria</taxon>
        <taxon>Enterobacterales</taxon>
        <taxon>Erwiniaceae</taxon>
        <taxon>Erwinia</taxon>
    </lineage>
</organism>